<name>A0A918YTL2_9ACTN</name>
<dbReference type="RefSeq" id="WP_189959423.1">
    <property type="nucleotide sequence ID" value="NZ_BMVG01000064.1"/>
</dbReference>
<dbReference type="EMBL" id="BMVG01000064">
    <property type="protein sequence ID" value="GHE15529.1"/>
    <property type="molecule type" value="Genomic_DNA"/>
</dbReference>
<keyword evidence="2" id="KW-1185">Reference proteome</keyword>
<gene>
    <name evidence="1" type="ORF">GCM10010339_90480</name>
</gene>
<proteinExistence type="predicted"/>
<dbReference type="Proteomes" id="UP000655443">
    <property type="component" value="Unassembled WGS sequence"/>
</dbReference>
<accession>A0A918YTL2</accession>
<protein>
    <submittedName>
        <fullName evidence="1">Uncharacterized protein</fullName>
    </submittedName>
</protein>
<reference evidence="1" key="2">
    <citation type="submission" date="2020-09" db="EMBL/GenBank/DDBJ databases">
        <authorList>
            <person name="Sun Q."/>
            <person name="Ohkuma M."/>
        </authorList>
    </citation>
    <scope>NUCLEOTIDE SEQUENCE</scope>
    <source>
        <strain evidence="1">JCM 4714</strain>
    </source>
</reference>
<evidence type="ECO:0000313" key="1">
    <source>
        <dbReference type="EMBL" id="GHE15529.1"/>
    </source>
</evidence>
<organism evidence="1 2">
    <name type="scientific">Streptomyces alanosinicus</name>
    <dbReference type="NCBI Taxonomy" id="68171"/>
    <lineage>
        <taxon>Bacteria</taxon>
        <taxon>Bacillati</taxon>
        <taxon>Actinomycetota</taxon>
        <taxon>Actinomycetes</taxon>
        <taxon>Kitasatosporales</taxon>
        <taxon>Streptomycetaceae</taxon>
        <taxon>Streptomyces</taxon>
    </lineage>
</organism>
<reference evidence="1" key="1">
    <citation type="journal article" date="2014" name="Int. J. Syst. Evol. Microbiol.">
        <title>Complete genome sequence of Corynebacterium casei LMG S-19264T (=DSM 44701T), isolated from a smear-ripened cheese.</title>
        <authorList>
            <consortium name="US DOE Joint Genome Institute (JGI-PGF)"/>
            <person name="Walter F."/>
            <person name="Albersmeier A."/>
            <person name="Kalinowski J."/>
            <person name="Ruckert C."/>
        </authorList>
    </citation>
    <scope>NUCLEOTIDE SEQUENCE</scope>
    <source>
        <strain evidence="1">JCM 4714</strain>
    </source>
</reference>
<sequence>MKLHQRIRMAPPRYRLMGSRLAVHLREQQVGRHELVQDVIARRSTRLALDLDQAAGDAGLKASTLVKRLFG</sequence>
<comment type="caution">
    <text evidence="1">The sequence shown here is derived from an EMBL/GenBank/DDBJ whole genome shotgun (WGS) entry which is preliminary data.</text>
</comment>
<evidence type="ECO:0000313" key="2">
    <source>
        <dbReference type="Proteomes" id="UP000655443"/>
    </source>
</evidence>
<dbReference type="AlphaFoldDB" id="A0A918YTL2"/>